<protein>
    <submittedName>
        <fullName evidence="7">Type IV pilin N-term methylation site GFxxxE</fullName>
    </submittedName>
</protein>
<dbReference type="GO" id="GO:0016020">
    <property type="term" value="C:membrane"/>
    <property type="evidence" value="ECO:0007669"/>
    <property type="project" value="UniProtKB-SubCell"/>
</dbReference>
<comment type="subcellular location">
    <subcellularLocation>
        <location evidence="1">Membrane</location>
        <topology evidence="1">Single-pass membrane protein</topology>
    </subcellularLocation>
</comment>
<dbReference type="Pfam" id="PF07963">
    <property type="entry name" value="N_methyl"/>
    <property type="match status" value="1"/>
</dbReference>
<evidence type="ECO:0000256" key="6">
    <source>
        <dbReference type="SAM" id="Phobius"/>
    </source>
</evidence>
<reference evidence="8" key="1">
    <citation type="submission" date="2016-10" db="EMBL/GenBank/DDBJ databases">
        <authorList>
            <person name="Varghese N."/>
            <person name="Submissions S."/>
        </authorList>
    </citation>
    <scope>NUCLEOTIDE SEQUENCE [LARGE SCALE GENOMIC DNA]</scope>
    <source>
        <strain evidence="8">DSM 8987</strain>
    </source>
</reference>
<keyword evidence="2" id="KW-0488">Methylation</keyword>
<keyword evidence="3 6" id="KW-0812">Transmembrane</keyword>
<evidence type="ECO:0000313" key="7">
    <source>
        <dbReference type="EMBL" id="SDE61025.1"/>
    </source>
</evidence>
<accession>A0A1G7EC98</accession>
<evidence type="ECO:0000256" key="2">
    <source>
        <dbReference type="ARBA" id="ARBA00022481"/>
    </source>
</evidence>
<dbReference type="Proteomes" id="UP000243205">
    <property type="component" value="Unassembled WGS sequence"/>
</dbReference>
<sequence>MRRFRCQKGYTLIELLTVVTIIGILATIAIPQYRGYRDKAQMVTVYTCLRQIRLTQEVYFTDFQTYYGFTDPLVGPASFKIGNTEQIIGIPNGQTWTIVAVGDAEAAIKSFSVVIQTNFDRNQNGQPDRYLYQKTADGGGSTLTETEILPLLPLAGT</sequence>
<organism evidence="7 8">
    <name type="scientific">Desulfuromonas thiophila</name>
    <dbReference type="NCBI Taxonomy" id="57664"/>
    <lineage>
        <taxon>Bacteria</taxon>
        <taxon>Pseudomonadati</taxon>
        <taxon>Thermodesulfobacteriota</taxon>
        <taxon>Desulfuromonadia</taxon>
        <taxon>Desulfuromonadales</taxon>
        <taxon>Desulfuromonadaceae</taxon>
        <taxon>Desulfuromonas</taxon>
    </lineage>
</organism>
<dbReference type="SUPFAM" id="SSF54523">
    <property type="entry name" value="Pili subunits"/>
    <property type="match status" value="1"/>
</dbReference>
<dbReference type="PANTHER" id="PTHR30093:SF44">
    <property type="entry name" value="TYPE II SECRETION SYSTEM CORE PROTEIN G"/>
    <property type="match status" value="1"/>
</dbReference>
<dbReference type="InterPro" id="IPR045584">
    <property type="entry name" value="Pilin-like"/>
</dbReference>
<keyword evidence="5 6" id="KW-0472">Membrane</keyword>
<evidence type="ECO:0000313" key="8">
    <source>
        <dbReference type="Proteomes" id="UP000243205"/>
    </source>
</evidence>
<evidence type="ECO:0000256" key="1">
    <source>
        <dbReference type="ARBA" id="ARBA00004167"/>
    </source>
</evidence>
<feature type="transmembrane region" description="Helical" evidence="6">
    <location>
        <begin position="12"/>
        <end position="33"/>
    </location>
</feature>
<dbReference type="OrthoDB" id="9795612at2"/>
<evidence type="ECO:0000256" key="4">
    <source>
        <dbReference type="ARBA" id="ARBA00022989"/>
    </source>
</evidence>
<dbReference type="EMBL" id="FNAQ01000019">
    <property type="protein sequence ID" value="SDE61025.1"/>
    <property type="molecule type" value="Genomic_DNA"/>
</dbReference>
<dbReference type="PANTHER" id="PTHR30093">
    <property type="entry name" value="GENERAL SECRETION PATHWAY PROTEIN G"/>
    <property type="match status" value="1"/>
</dbReference>
<dbReference type="InterPro" id="IPR012902">
    <property type="entry name" value="N_methyl_site"/>
</dbReference>
<dbReference type="STRING" id="57664.SAMN05661003_11919"/>
<dbReference type="PROSITE" id="PS00409">
    <property type="entry name" value="PROKAR_NTER_METHYL"/>
    <property type="match status" value="1"/>
</dbReference>
<name>A0A1G7EC98_9BACT</name>
<keyword evidence="4 6" id="KW-1133">Transmembrane helix</keyword>
<keyword evidence="8" id="KW-1185">Reference proteome</keyword>
<evidence type="ECO:0000256" key="5">
    <source>
        <dbReference type="ARBA" id="ARBA00023136"/>
    </source>
</evidence>
<dbReference type="AlphaFoldDB" id="A0A1G7EC98"/>
<dbReference type="Gene3D" id="3.30.700.10">
    <property type="entry name" value="Glycoprotein, Type 4 Pilin"/>
    <property type="match status" value="1"/>
</dbReference>
<dbReference type="RefSeq" id="WP_092080201.1">
    <property type="nucleotide sequence ID" value="NZ_FNAQ01000019.1"/>
</dbReference>
<dbReference type="NCBIfam" id="TIGR02532">
    <property type="entry name" value="IV_pilin_GFxxxE"/>
    <property type="match status" value="1"/>
</dbReference>
<gene>
    <name evidence="7" type="ORF">SAMN05661003_11919</name>
</gene>
<proteinExistence type="predicted"/>
<evidence type="ECO:0000256" key="3">
    <source>
        <dbReference type="ARBA" id="ARBA00022692"/>
    </source>
</evidence>